<evidence type="ECO:0000256" key="6">
    <source>
        <dbReference type="RuleBase" id="RU362030"/>
    </source>
</evidence>
<evidence type="ECO:0000256" key="2">
    <source>
        <dbReference type="ARBA" id="ARBA00008138"/>
    </source>
</evidence>
<proteinExistence type="inferred from homology"/>
<name>A0ABS5A923_9PSEU</name>
<dbReference type="Proteomes" id="UP001519363">
    <property type="component" value="Unassembled WGS sequence"/>
</dbReference>
<evidence type="ECO:0000313" key="8">
    <source>
        <dbReference type="Proteomes" id="UP001519363"/>
    </source>
</evidence>
<comment type="similarity">
    <text evidence="2 6">Belongs to the UPF0677 family.</text>
</comment>
<dbReference type="PANTHER" id="PTHR43619">
    <property type="entry name" value="S-ADENOSYL-L-METHIONINE-DEPENDENT METHYLTRANSFERASE YKTD-RELATED"/>
    <property type="match status" value="1"/>
</dbReference>
<organism evidence="7 8">
    <name type="scientific">Crossiella equi</name>
    <dbReference type="NCBI Taxonomy" id="130796"/>
    <lineage>
        <taxon>Bacteria</taxon>
        <taxon>Bacillati</taxon>
        <taxon>Actinomycetota</taxon>
        <taxon>Actinomycetes</taxon>
        <taxon>Pseudonocardiales</taxon>
        <taxon>Pseudonocardiaceae</taxon>
        <taxon>Crossiella</taxon>
    </lineage>
</organism>
<evidence type="ECO:0000256" key="5">
    <source>
        <dbReference type="ARBA" id="ARBA00022691"/>
    </source>
</evidence>
<evidence type="ECO:0000256" key="1">
    <source>
        <dbReference type="ARBA" id="ARBA00003907"/>
    </source>
</evidence>
<evidence type="ECO:0000313" key="7">
    <source>
        <dbReference type="EMBL" id="MBP2473099.1"/>
    </source>
</evidence>
<dbReference type="GO" id="GO:0008168">
    <property type="term" value="F:methyltransferase activity"/>
    <property type="evidence" value="ECO:0007669"/>
    <property type="project" value="UniProtKB-KW"/>
</dbReference>
<dbReference type="EC" id="2.1.1.-" evidence="6"/>
<protein>
    <recommendedName>
        <fullName evidence="6">S-adenosyl-L-methionine-dependent methyltransferase</fullName>
        <ecNumber evidence="6">2.1.1.-</ecNumber>
    </recommendedName>
</protein>
<dbReference type="PANTHER" id="PTHR43619:SF2">
    <property type="entry name" value="S-ADENOSYL-L-METHIONINE-DEPENDENT METHYLTRANSFERASES SUPERFAMILY PROTEIN"/>
    <property type="match status" value="1"/>
</dbReference>
<comment type="function">
    <text evidence="1 6">Exhibits S-adenosyl-L-methionine-dependent methyltransferase activity.</text>
</comment>
<evidence type="ECO:0000256" key="3">
    <source>
        <dbReference type="ARBA" id="ARBA00022603"/>
    </source>
</evidence>
<dbReference type="InterPro" id="IPR029063">
    <property type="entry name" value="SAM-dependent_MTases_sf"/>
</dbReference>
<comment type="caution">
    <text evidence="7">The sequence shown here is derived from an EMBL/GenBank/DDBJ whole genome shotgun (WGS) entry which is preliminary data.</text>
</comment>
<reference evidence="7 8" key="1">
    <citation type="submission" date="2021-03" db="EMBL/GenBank/DDBJ databases">
        <title>Sequencing the genomes of 1000 actinobacteria strains.</title>
        <authorList>
            <person name="Klenk H.-P."/>
        </authorList>
    </citation>
    <scope>NUCLEOTIDE SEQUENCE [LARGE SCALE GENOMIC DNA]</scope>
    <source>
        <strain evidence="7 8">DSM 44580</strain>
    </source>
</reference>
<dbReference type="InterPro" id="IPR007213">
    <property type="entry name" value="Ppm1/Ppm2/Tcmp"/>
</dbReference>
<evidence type="ECO:0000256" key="4">
    <source>
        <dbReference type="ARBA" id="ARBA00022679"/>
    </source>
</evidence>
<keyword evidence="3 6" id="KW-0489">Methyltransferase</keyword>
<dbReference type="Pfam" id="PF04072">
    <property type="entry name" value="LCM"/>
    <property type="match status" value="1"/>
</dbReference>
<dbReference type="EMBL" id="JAGIOO010000001">
    <property type="protein sequence ID" value="MBP2473099.1"/>
    <property type="molecule type" value="Genomic_DNA"/>
</dbReference>
<dbReference type="RefSeq" id="WP_209706687.1">
    <property type="nucleotide sequence ID" value="NZ_JAGIOO010000001.1"/>
</dbReference>
<keyword evidence="4" id="KW-0808">Transferase</keyword>
<dbReference type="Gene3D" id="3.40.50.150">
    <property type="entry name" value="Vaccinia Virus protein VP39"/>
    <property type="match status" value="1"/>
</dbReference>
<accession>A0ABS5A923</accession>
<sequence length="297" mass="31967">MSGRLTENMTQIQLPAGVGYTGLMTAYNRAVETARPDALFTDPHAVRFAAIAGDTTQVGLPRLGPPEGATSELWTGLNAYLAARTVYYDRALLAALSQGTRQVVLPGAGLDTRAYRMALPGDTTLYEVDTPAVHDFKTTVLDGTEPAVRRVVVEADLRADWAAALTAAGFDRTRPTIWVLEGLLMYFPVPAANTLLGTVSALSTPGSTLLTEYFSRRPRHTDLTHPTPEDRPLTDLLVGNIVAGPDPDPVSWLAARGWRGATTDLADQLTRLGRPVPAMFGQSGPDPLRVHLIEGKR</sequence>
<keyword evidence="8" id="KW-1185">Reference proteome</keyword>
<keyword evidence="5 6" id="KW-0949">S-adenosyl-L-methionine</keyword>
<gene>
    <name evidence="7" type="ORF">JOF53_001971</name>
</gene>
<dbReference type="SUPFAM" id="SSF53335">
    <property type="entry name" value="S-adenosyl-L-methionine-dependent methyltransferases"/>
    <property type="match status" value="1"/>
</dbReference>
<dbReference type="InterPro" id="IPR011610">
    <property type="entry name" value="SAM_mthyl_Trfase_ML2640-like"/>
</dbReference>
<dbReference type="NCBIfam" id="TIGR00027">
    <property type="entry name" value="mthyl_TIGR00027"/>
    <property type="match status" value="1"/>
</dbReference>
<dbReference type="GO" id="GO:0032259">
    <property type="term" value="P:methylation"/>
    <property type="evidence" value="ECO:0007669"/>
    <property type="project" value="UniProtKB-KW"/>
</dbReference>